<dbReference type="PRINTS" id="PR00344">
    <property type="entry name" value="BCTRLSENSOR"/>
</dbReference>
<evidence type="ECO:0000256" key="2">
    <source>
        <dbReference type="ARBA" id="ARBA00004651"/>
    </source>
</evidence>
<dbReference type="Pfam" id="PF00672">
    <property type="entry name" value="HAMP"/>
    <property type="match status" value="1"/>
</dbReference>
<dbReference type="CDD" id="cd06225">
    <property type="entry name" value="HAMP"/>
    <property type="match status" value="1"/>
</dbReference>
<feature type="region of interest" description="Disordered" evidence="14">
    <location>
        <begin position="17"/>
        <end position="72"/>
    </location>
</feature>
<dbReference type="PROSITE" id="PS50112">
    <property type="entry name" value="PAS"/>
    <property type="match status" value="1"/>
</dbReference>
<comment type="subcellular location">
    <subcellularLocation>
        <location evidence="2">Cell membrane</location>
        <topology evidence="2">Multi-pass membrane protein</topology>
    </subcellularLocation>
</comment>
<feature type="transmembrane region" description="Helical" evidence="15">
    <location>
        <begin position="117"/>
        <end position="138"/>
    </location>
</feature>
<accession>A0A0S4KZM8</accession>
<keyword evidence="8" id="KW-0547">Nucleotide-binding</keyword>
<dbReference type="SMART" id="SM00388">
    <property type="entry name" value="HisKA"/>
    <property type="match status" value="1"/>
</dbReference>
<evidence type="ECO:0000256" key="4">
    <source>
        <dbReference type="ARBA" id="ARBA00022475"/>
    </source>
</evidence>
<evidence type="ECO:0000256" key="5">
    <source>
        <dbReference type="ARBA" id="ARBA00022553"/>
    </source>
</evidence>
<dbReference type="SMART" id="SM00091">
    <property type="entry name" value="PAS"/>
    <property type="match status" value="1"/>
</dbReference>
<dbReference type="Pfam" id="PF02518">
    <property type="entry name" value="HATPase_c"/>
    <property type="match status" value="1"/>
</dbReference>
<dbReference type="GO" id="GO:0005886">
    <property type="term" value="C:plasma membrane"/>
    <property type="evidence" value="ECO:0007669"/>
    <property type="project" value="UniProtKB-SubCell"/>
</dbReference>
<keyword evidence="20" id="KW-1185">Reference proteome</keyword>
<feature type="domain" description="Histidine kinase" evidence="16">
    <location>
        <begin position="595"/>
        <end position="805"/>
    </location>
</feature>
<dbReference type="PROSITE" id="PS50109">
    <property type="entry name" value="HIS_KIN"/>
    <property type="match status" value="1"/>
</dbReference>
<keyword evidence="11 15" id="KW-1133">Transmembrane helix</keyword>
<dbReference type="InterPro" id="IPR000014">
    <property type="entry name" value="PAS"/>
</dbReference>
<keyword evidence="12" id="KW-0902">Two-component regulatory system</keyword>
<dbReference type="PANTHER" id="PTHR43065:SF42">
    <property type="entry name" value="TWO-COMPONENT SENSOR PPRA"/>
    <property type="match status" value="1"/>
</dbReference>
<dbReference type="Pfam" id="PF00989">
    <property type="entry name" value="PAS"/>
    <property type="match status" value="1"/>
</dbReference>
<evidence type="ECO:0000256" key="3">
    <source>
        <dbReference type="ARBA" id="ARBA00012438"/>
    </source>
</evidence>
<evidence type="ECO:0000256" key="13">
    <source>
        <dbReference type="ARBA" id="ARBA00023136"/>
    </source>
</evidence>
<sequence length="805" mass="89873">MTGLRLFRLWRAAMENRQRKETDLMPEPSQLANGSGGPSSPPIDHIDDRRQPISVPHPRGNPSGASREPDRKKPHLRPVWIVLILLIPCLALTFYYAQMVVPGGEEKGSLVPTAGYAIVLLLVNLDLIGLVVLTLLLSRNLIKAYFERRHRLVGSGFRTKLIAAFIGFSLIPTVLLAIVASGFLNKAVDVWFSEQIENVMRDSYEVARLQQAGHIALAVNSARAIGQEIYREDMLLPEQRDLLIAAMARKRAEYGVAGIEVFSNKMEALTKTFDTSVPEGVLDLPVSQLVLQAINGKQESTSVQEAQSGRLVRTAIPVPSGIRSGEVAGVVVVETYVPESLLTKMEGISRQYEEYKQIKAMKNPIKAGAYLVIAIVTVMILFSATWFGFYVARGITVPIQRLAEATEAVAQGDLTVQIDAKATDEIGTLIASFNRMTQDLQTSKSKLEEANLTLWNTNVELDRRRAYIETVVATIPTGLLSIDRFGMITTFNPSGERILGLAGDRLRGRQANEVFKEFGLDVFQTAYDRLLAEERNDVSLEGQLDVQGKLITIRLSGSRMKDEANQDLGFVLIFEDLTELIKAQKVAAWQEVARRLAHEIKNPLTPIQLSAQRLRKKFFEQAPDFNRVFDEATNVIVNEVGSIKHLLDEFTKFARMPVPQMTRQPLHDVVREVAAMYQSVQKDIEVLLELDEDLPLLNFDRDQLKRVFVNLFDNAVQAMNQKGRIWVSTKYDAKRKRAVVTVADEGPGIQPEDQERLFVPYFTRKKTGTGLGLAIVRRIITDHDGQIQAGANHPKGAVFTFELPV</sequence>
<dbReference type="GO" id="GO:0006355">
    <property type="term" value="P:regulation of DNA-templated transcription"/>
    <property type="evidence" value="ECO:0007669"/>
    <property type="project" value="InterPro"/>
</dbReference>
<evidence type="ECO:0000256" key="8">
    <source>
        <dbReference type="ARBA" id="ARBA00022741"/>
    </source>
</evidence>
<evidence type="ECO:0000313" key="20">
    <source>
        <dbReference type="Proteomes" id="UP000066284"/>
    </source>
</evidence>
<dbReference type="PIRSF" id="PIRSF037532">
    <property type="entry name" value="STHK_NtrY"/>
    <property type="match status" value="1"/>
</dbReference>
<dbReference type="PANTHER" id="PTHR43065">
    <property type="entry name" value="SENSOR HISTIDINE KINASE"/>
    <property type="match status" value="1"/>
</dbReference>
<dbReference type="SUPFAM" id="SSF55785">
    <property type="entry name" value="PYP-like sensor domain (PAS domain)"/>
    <property type="match status" value="1"/>
</dbReference>
<dbReference type="SUPFAM" id="SSF55874">
    <property type="entry name" value="ATPase domain of HSP90 chaperone/DNA topoisomerase II/histidine kinase"/>
    <property type="match status" value="1"/>
</dbReference>
<keyword evidence="6 19" id="KW-0808">Transferase</keyword>
<dbReference type="InterPro" id="IPR017232">
    <property type="entry name" value="NtrY"/>
</dbReference>
<evidence type="ECO:0000256" key="10">
    <source>
        <dbReference type="ARBA" id="ARBA00022840"/>
    </source>
</evidence>
<keyword evidence="10" id="KW-0067">ATP-binding</keyword>
<evidence type="ECO:0000313" key="19">
    <source>
        <dbReference type="EMBL" id="CUQ67202.1"/>
    </source>
</evidence>
<feature type="transmembrane region" description="Helical" evidence="15">
    <location>
        <begin position="79"/>
        <end position="97"/>
    </location>
</feature>
<comment type="catalytic activity">
    <reaction evidence="1">
        <text>ATP + protein L-histidine = ADP + protein N-phospho-L-histidine.</text>
        <dbReference type="EC" id="2.7.13.3"/>
    </reaction>
</comment>
<evidence type="ECO:0000256" key="15">
    <source>
        <dbReference type="SAM" id="Phobius"/>
    </source>
</evidence>
<evidence type="ECO:0000259" key="18">
    <source>
        <dbReference type="PROSITE" id="PS50885"/>
    </source>
</evidence>
<dbReference type="Gene3D" id="1.10.287.130">
    <property type="match status" value="1"/>
</dbReference>
<dbReference type="KEGG" id="nio:NITINOP_2230"/>
<dbReference type="InterPro" id="IPR003660">
    <property type="entry name" value="HAMP_dom"/>
</dbReference>
<dbReference type="InterPro" id="IPR036890">
    <property type="entry name" value="HATPase_C_sf"/>
</dbReference>
<dbReference type="Pfam" id="PF19312">
    <property type="entry name" value="NtrY_N"/>
    <property type="match status" value="1"/>
</dbReference>
<dbReference type="GO" id="GO:0000155">
    <property type="term" value="F:phosphorelay sensor kinase activity"/>
    <property type="evidence" value="ECO:0007669"/>
    <property type="project" value="InterPro"/>
</dbReference>
<evidence type="ECO:0000256" key="9">
    <source>
        <dbReference type="ARBA" id="ARBA00022777"/>
    </source>
</evidence>
<name>A0A0S4KZM8_9BACT</name>
<dbReference type="SMART" id="SM00304">
    <property type="entry name" value="HAMP"/>
    <property type="match status" value="1"/>
</dbReference>
<dbReference type="SUPFAM" id="SSF47384">
    <property type="entry name" value="Homodimeric domain of signal transducing histidine kinase"/>
    <property type="match status" value="1"/>
</dbReference>
<evidence type="ECO:0000259" key="17">
    <source>
        <dbReference type="PROSITE" id="PS50112"/>
    </source>
</evidence>
<dbReference type="CDD" id="cd00082">
    <property type="entry name" value="HisKA"/>
    <property type="match status" value="1"/>
</dbReference>
<reference evidence="20" key="1">
    <citation type="submission" date="2015-09" db="EMBL/GenBank/DDBJ databases">
        <authorList>
            <person name="Daims H."/>
        </authorList>
    </citation>
    <scope>NUCLEOTIDE SEQUENCE [LARGE SCALE GENOMIC DNA]</scope>
</reference>
<dbReference type="InterPro" id="IPR036097">
    <property type="entry name" value="HisK_dim/P_sf"/>
</dbReference>
<dbReference type="SMART" id="SM00387">
    <property type="entry name" value="HATPase_c"/>
    <property type="match status" value="1"/>
</dbReference>
<dbReference type="Gene3D" id="3.30.565.10">
    <property type="entry name" value="Histidine kinase-like ATPase, C-terminal domain"/>
    <property type="match status" value="1"/>
</dbReference>
<dbReference type="NCBIfam" id="TIGR00229">
    <property type="entry name" value="sensory_box"/>
    <property type="match status" value="1"/>
</dbReference>
<keyword evidence="7 15" id="KW-0812">Transmembrane</keyword>
<dbReference type="SUPFAM" id="SSF158472">
    <property type="entry name" value="HAMP domain-like"/>
    <property type="match status" value="1"/>
</dbReference>
<feature type="transmembrane region" description="Helical" evidence="15">
    <location>
        <begin position="367"/>
        <end position="392"/>
    </location>
</feature>
<gene>
    <name evidence="19" type="ORF">NITINOP_2230</name>
</gene>
<feature type="domain" description="HAMP" evidence="18">
    <location>
        <begin position="393"/>
        <end position="445"/>
    </location>
</feature>
<keyword evidence="5" id="KW-0597">Phosphoprotein</keyword>
<evidence type="ECO:0000256" key="1">
    <source>
        <dbReference type="ARBA" id="ARBA00000085"/>
    </source>
</evidence>
<dbReference type="GO" id="GO:0005524">
    <property type="term" value="F:ATP binding"/>
    <property type="evidence" value="ECO:0007669"/>
    <property type="project" value="UniProtKB-KW"/>
</dbReference>
<organism evidence="19 20">
    <name type="scientific">Candidatus Nitrospira inopinata</name>
    <dbReference type="NCBI Taxonomy" id="1715989"/>
    <lineage>
        <taxon>Bacteria</taxon>
        <taxon>Pseudomonadati</taxon>
        <taxon>Nitrospirota</taxon>
        <taxon>Nitrospiria</taxon>
        <taxon>Nitrospirales</taxon>
        <taxon>Nitrospiraceae</taxon>
        <taxon>Nitrospira</taxon>
    </lineage>
</organism>
<keyword evidence="4" id="KW-1003">Cell membrane</keyword>
<dbReference type="EMBL" id="LN885086">
    <property type="protein sequence ID" value="CUQ67202.1"/>
    <property type="molecule type" value="Genomic_DNA"/>
</dbReference>
<keyword evidence="13 15" id="KW-0472">Membrane</keyword>
<dbReference type="Pfam" id="PF00512">
    <property type="entry name" value="HisKA"/>
    <property type="match status" value="1"/>
</dbReference>
<evidence type="ECO:0000259" key="16">
    <source>
        <dbReference type="PROSITE" id="PS50109"/>
    </source>
</evidence>
<dbReference type="Gene3D" id="3.30.450.20">
    <property type="entry name" value="PAS domain"/>
    <property type="match status" value="1"/>
</dbReference>
<proteinExistence type="predicted"/>
<feature type="domain" description="PAS" evidence="17">
    <location>
        <begin position="464"/>
        <end position="534"/>
    </location>
</feature>
<dbReference type="Proteomes" id="UP000066284">
    <property type="component" value="Chromosome 1"/>
</dbReference>
<dbReference type="InterPro" id="IPR004358">
    <property type="entry name" value="Sig_transdc_His_kin-like_C"/>
</dbReference>
<dbReference type="InterPro" id="IPR013767">
    <property type="entry name" value="PAS_fold"/>
</dbReference>
<protein>
    <recommendedName>
        <fullName evidence="3">histidine kinase</fullName>
        <ecNumber evidence="3">2.7.13.3</ecNumber>
    </recommendedName>
</protein>
<dbReference type="STRING" id="1715989.NITINOP_2230"/>
<evidence type="ECO:0000256" key="7">
    <source>
        <dbReference type="ARBA" id="ARBA00022692"/>
    </source>
</evidence>
<dbReference type="AlphaFoldDB" id="A0A0S4KZM8"/>
<dbReference type="InterPro" id="IPR005467">
    <property type="entry name" value="His_kinase_dom"/>
</dbReference>
<dbReference type="Gene3D" id="6.10.340.10">
    <property type="match status" value="1"/>
</dbReference>
<dbReference type="InterPro" id="IPR035965">
    <property type="entry name" value="PAS-like_dom_sf"/>
</dbReference>
<dbReference type="InterPro" id="IPR003594">
    <property type="entry name" value="HATPase_dom"/>
</dbReference>
<dbReference type="InterPro" id="IPR045671">
    <property type="entry name" value="NtrY-like_N"/>
</dbReference>
<keyword evidence="9 19" id="KW-0418">Kinase</keyword>
<evidence type="ECO:0000256" key="14">
    <source>
        <dbReference type="SAM" id="MobiDB-lite"/>
    </source>
</evidence>
<feature type="transmembrane region" description="Helical" evidence="15">
    <location>
        <begin position="159"/>
        <end position="184"/>
    </location>
</feature>
<evidence type="ECO:0000256" key="6">
    <source>
        <dbReference type="ARBA" id="ARBA00022679"/>
    </source>
</evidence>
<dbReference type="EC" id="2.7.13.3" evidence="3"/>
<dbReference type="CDD" id="cd00130">
    <property type="entry name" value="PAS"/>
    <property type="match status" value="1"/>
</dbReference>
<dbReference type="InterPro" id="IPR003661">
    <property type="entry name" value="HisK_dim/P_dom"/>
</dbReference>
<evidence type="ECO:0000256" key="11">
    <source>
        <dbReference type="ARBA" id="ARBA00022989"/>
    </source>
</evidence>
<evidence type="ECO:0000256" key="12">
    <source>
        <dbReference type="ARBA" id="ARBA00023012"/>
    </source>
</evidence>
<dbReference type="PROSITE" id="PS50885">
    <property type="entry name" value="HAMP"/>
    <property type="match status" value="1"/>
</dbReference>